<gene>
    <name evidence="6" type="ORF">WI372_09135</name>
</gene>
<comment type="caution">
    <text evidence="6">The sequence shown here is derived from an EMBL/GenBank/DDBJ whole genome shotgun (WGS) entry which is preliminary data.</text>
</comment>
<reference evidence="6 7" key="1">
    <citation type="submission" date="2024-02" db="EMBL/GenBank/DDBJ databases">
        <title>A novel Gemmatimonadota bacterium.</title>
        <authorList>
            <person name="Du Z.-J."/>
            <person name="Ye Y.-Q."/>
        </authorList>
    </citation>
    <scope>NUCLEOTIDE SEQUENCE [LARGE SCALE GENOMIC DNA]</scope>
    <source>
        <strain evidence="6 7">DH-20</strain>
    </source>
</reference>
<dbReference type="InterPro" id="IPR041698">
    <property type="entry name" value="Methyltransf_25"/>
</dbReference>
<dbReference type="Gene3D" id="3.40.50.150">
    <property type="entry name" value="Vaccinia Virus protein VP39"/>
    <property type="match status" value="1"/>
</dbReference>
<dbReference type="Pfam" id="PF13649">
    <property type="entry name" value="Methyltransf_25"/>
    <property type="match status" value="1"/>
</dbReference>
<name>A0ABU9EC60_9BACT</name>
<keyword evidence="7" id="KW-1185">Reference proteome</keyword>
<dbReference type="GO" id="GO:0032259">
    <property type="term" value="P:methylation"/>
    <property type="evidence" value="ECO:0007669"/>
    <property type="project" value="UniProtKB-KW"/>
</dbReference>
<dbReference type="PANTHER" id="PTHR43464">
    <property type="entry name" value="METHYLTRANSFERASE"/>
    <property type="match status" value="1"/>
</dbReference>
<evidence type="ECO:0000256" key="2">
    <source>
        <dbReference type="ARBA" id="ARBA00022679"/>
    </source>
</evidence>
<feature type="domain" description="Methyltransferase" evidence="5">
    <location>
        <begin position="99"/>
        <end position="197"/>
    </location>
</feature>
<evidence type="ECO:0000256" key="4">
    <source>
        <dbReference type="SAM" id="MobiDB-lite"/>
    </source>
</evidence>
<protein>
    <submittedName>
        <fullName evidence="6">Class I SAM-dependent methyltransferase</fullName>
        <ecNumber evidence="6">2.1.-.-</ecNumber>
    </submittedName>
</protein>
<dbReference type="SUPFAM" id="SSF53335">
    <property type="entry name" value="S-adenosyl-L-methionine-dependent methyltransferases"/>
    <property type="match status" value="1"/>
</dbReference>
<evidence type="ECO:0000259" key="5">
    <source>
        <dbReference type="Pfam" id="PF13649"/>
    </source>
</evidence>
<keyword evidence="1 6" id="KW-0489">Methyltransferase</keyword>
<evidence type="ECO:0000256" key="3">
    <source>
        <dbReference type="ARBA" id="ARBA00022691"/>
    </source>
</evidence>
<evidence type="ECO:0000313" key="6">
    <source>
        <dbReference type="EMBL" id="MEK9501140.1"/>
    </source>
</evidence>
<dbReference type="Proteomes" id="UP001484239">
    <property type="component" value="Unassembled WGS sequence"/>
</dbReference>
<accession>A0ABU9EC60</accession>
<organism evidence="6 7">
    <name type="scientific">Gaopeijia maritima</name>
    <dbReference type="NCBI Taxonomy" id="3119007"/>
    <lineage>
        <taxon>Bacteria</taxon>
        <taxon>Pseudomonadati</taxon>
        <taxon>Gemmatimonadota</taxon>
        <taxon>Longimicrobiia</taxon>
        <taxon>Gaopeijiales</taxon>
        <taxon>Gaopeijiaceae</taxon>
        <taxon>Gaopeijia</taxon>
    </lineage>
</organism>
<dbReference type="GO" id="GO:0008168">
    <property type="term" value="F:methyltransferase activity"/>
    <property type="evidence" value="ECO:0007669"/>
    <property type="project" value="UniProtKB-KW"/>
</dbReference>
<keyword evidence="3" id="KW-0949">S-adenosyl-L-methionine</keyword>
<dbReference type="InterPro" id="IPR029063">
    <property type="entry name" value="SAM-dependent_MTases_sf"/>
</dbReference>
<dbReference type="CDD" id="cd02440">
    <property type="entry name" value="AdoMet_MTases"/>
    <property type="match status" value="1"/>
</dbReference>
<dbReference type="EC" id="2.1.-.-" evidence="6"/>
<evidence type="ECO:0000313" key="7">
    <source>
        <dbReference type="Proteomes" id="UP001484239"/>
    </source>
</evidence>
<keyword evidence="2 6" id="KW-0808">Transferase</keyword>
<dbReference type="RefSeq" id="WP_405277219.1">
    <property type="nucleotide sequence ID" value="NZ_JBBHLI010000004.1"/>
</dbReference>
<proteinExistence type="predicted"/>
<sequence>MPIVARTAFGCSPSGSAGPDSSRLRHSDPVAADPRGVVLRPRPGAVRSSAPAPACLLRSHNEPVRSRPPRILRSRVRARRPVQPAMATLLEDYPPEGPVLDVGCGSGDLAIHLAESGVRAIGVDFVEEAISQAEEKRGALPATVAELLEFRVADALRPSAFGHALGAVVDSGFLHLFGPEECDAYAEDLARAIRPGGRLYLHEFAIDFEIPNVPREVTGAEVRARFTPERGWRILEVRSGEFLSQVAPMPTPAILACVERVVR</sequence>
<feature type="region of interest" description="Disordered" evidence="4">
    <location>
        <begin position="1"/>
        <end position="51"/>
    </location>
</feature>
<dbReference type="PANTHER" id="PTHR43464:SF19">
    <property type="entry name" value="UBIQUINONE BIOSYNTHESIS O-METHYLTRANSFERASE, MITOCHONDRIAL"/>
    <property type="match status" value="1"/>
</dbReference>
<dbReference type="EMBL" id="JBBHLI010000004">
    <property type="protein sequence ID" value="MEK9501140.1"/>
    <property type="molecule type" value="Genomic_DNA"/>
</dbReference>
<evidence type="ECO:0000256" key="1">
    <source>
        <dbReference type="ARBA" id="ARBA00022603"/>
    </source>
</evidence>